<accession>A0A915CMB9</accession>
<evidence type="ECO:0000259" key="1">
    <source>
        <dbReference type="SMART" id="SM00568"/>
    </source>
</evidence>
<dbReference type="PANTHER" id="PTHR47666">
    <property type="entry name" value="PROTEIN VASCULAR ASSOCIATED DEATH 1, CHLOROPLASTIC"/>
    <property type="match status" value="1"/>
</dbReference>
<protein>
    <submittedName>
        <fullName evidence="3">GRAM domain-containing protein</fullName>
    </submittedName>
</protein>
<dbReference type="Pfam" id="PF02893">
    <property type="entry name" value="GRAM"/>
    <property type="match status" value="1"/>
</dbReference>
<dbReference type="PANTHER" id="PTHR47666:SF1">
    <property type="entry name" value="PROTEIN VASCULAR ASSOCIATED DEATH 1, CHLOROPLASTIC"/>
    <property type="match status" value="1"/>
</dbReference>
<dbReference type="WBParaSite" id="jg10622">
    <property type="protein sequence ID" value="jg10622"/>
    <property type="gene ID" value="jg10622"/>
</dbReference>
<proteinExistence type="predicted"/>
<reference evidence="3" key="1">
    <citation type="submission" date="2022-11" db="UniProtKB">
        <authorList>
            <consortium name="WormBaseParasite"/>
        </authorList>
    </citation>
    <scope>IDENTIFICATION</scope>
</reference>
<dbReference type="Proteomes" id="UP000887574">
    <property type="component" value="Unplaced"/>
</dbReference>
<name>A0A915CMB9_9BILA</name>
<evidence type="ECO:0000313" key="3">
    <source>
        <dbReference type="WBParaSite" id="jg10622"/>
    </source>
</evidence>
<evidence type="ECO:0000313" key="2">
    <source>
        <dbReference type="Proteomes" id="UP000887574"/>
    </source>
</evidence>
<keyword evidence="2" id="KW-1185">Reference proteome</keyword>
<dbReference type="Gene3D" id="2.30.29.30">
    <property type="entry name" value="Pleckstrin-homology domain (PH domain)/Phosphotyrosine-binding domain (PTB)"/>
    <property type="match status" value="1"/>
</dbReference>
<feature type="domain" description="GRAM" evidence="1">
    <location>
        <begin position="253"/>
        <end position="320"/>
    </location>
</feature>
<organism evidence="2 3">
    <name type="scientific">Ditylenchus dipsaci</name>
    <dbReference type="NCBI Taxonomy" id="166011"/>
    <lineage>
        <taxon>Eukaryota</taxon>
        <taxon>Metazoa</taxon>
        <taxon>Ecdysozoa</taxon>
        <taxon>Nematoda</taxon>
        <taxon>Chromadorea</taxon>
        <taxon>Rhabditida</taxon>
        <taxon>Tylenchina</taxon>
        <taxon>Tylenchomorpha</taxon>
        <taxon>Sphaerularioidea</taxon>
        <taxon>Anguinidae</taxon>
        <taxon>Anguininae</taxon>
        <taxon>Ditylenchus</taxon>
    </lineage>
</organism>
<dbReference type="FunFam" id="2.30.29.30:FF:000013">
    <property type="entry name" value="Putative TBC1 domain family member 8B"/>
    <property type="match status" value="1"/>
</dbReference>
<dbReference type="InterPro" id="IPR011993">
    <property type="entry name" value="PH-like_dom_sf"/>
</dbReference>
<dbReference type="SMART" id="SM00568">
    <property type="entry name" value="GRAM"/>
    <property type="match status" value="1"/>
</dbReference>
<sequence length="410" mass="47300">MPSDVWKHFNKSGNKAVCECGDEVSLGKSGTTTTCANHLKSVKHIEAMKDKNCGPSAPKKARTESVATLFSPGYSKQRSKDLVSDVTDFIVDSNLPFSIAESPFLRRLINNNYGLAKMVWIKPEELFVGQTFWSNEYQNPYFILQRRKGHGTKGFSSLFVATIDSVFDTRPAPFRILYHVENDDMEVSIVIAVGVDRKEIQENWDWLEKTLLPTLESFENEEDTRRFVLTKIEGLVKVDETALDEISSSAILQRFQTLFEMPPEEKLVNYYSCTYWRGRKPHQGKMYLSVNFMCFYSFLVGSQMKIKIRWTEITKLDTNTSLLLPQGFTIVTRDGTFDFSMFMNFNEAYRHTSQLLNLAMRQLIEEEGFSEDPILKHKFMTEGQKKRSKKGAVSFVKRDLDARRRSEAYR</sequence>
<dbReference type="AlphaFoldDB" id="A0A915CMB9"/>
<dbReference type="InterPro" id="IPR004182">
    <property type="entry name" value="GRAM"/>
</dbReference>